<evidence type="ECO:0000256" key="2">
    <source>
        <dbReference type="ARBA" id="ARBA00022692"/>
    </source>
</evidence>
<keyword evidence="6 8" id="KW-0472">Membrane</keyword>
<name>A0A9P0ARR3_BRAAE</name>
<feature type="transmembrane region" description="Helical" evidence="8">
    <location>
        <begin position="416"/>
        <end position="440"/>
    </location>
</feature>
<keyword evidence="5 7" id="KW-0175">Coiled coil</keyword>
<evidence type="ECO:0008006" key="11">
    <source>
        <dbReference type="Google" id="ProtNLM"/>
    </source>
</evidence>
<dbReference type="PANTHER" id="PTHR13815">
    <property type="entry name" value="GOLGIN-84"/>
    <property type="match status" value="1"/>
</dbReference>
<evidence type="ECO:0000313" key="9">
    <source>
        <dbReference type="EMBL" id="CAH0546651.1"/>
    </source>
</evidence>
<gene>
    <name evidence="9" type="ORF">MELIAE_LOCUS768</name>
</gene>
<dbReference type="AlphaFoldDB" id="A0A9P0ARR3"/>
<dbReference type="GO" id="GO:0007030">
    <property type="term" value="P:Golgi organization"/>
    <property type="evidence" value="ECO:0007669"/>
    <property type="project" value="InterPro"/>
</dbReference>
<keyword evidence="2 8" id="KW-0812">Transmembrane</keyword>
<feature type="coiled-coil region" evidence="7">
    <location>
        <begin position="109"/>
        <end position="171"/>
    </location>
</feature>
<keyword evidence="10" id="KW-1185">Reference proteome</keyword>
<dbReference type="OrthoDB" id="248903at2759"/>
<evidence type="ECO:0000256" key="8">
    <source>
        <dbReference type="SAM" id="Phobius"/>
    </source>
</evidence>
<keyword evidence="4" id="KW-0333">Golgi apparatus</keyword>
<feature type="coiled-coil region" evidence="7">
    <location>
        <begin position="199"/>
        <end position="233"/>
    </location>
</feature>
<evidence type="ECO:0000256" key="4">
    <source>
        <dbReference type="ARBA" id="ARBA00023034"/>
    </source>
</evidence>
<proteinExistence type="predicted"/>
<evidence type="ECO:0000256" key="7">
    <source>
        <dbReference type="SAM" id="Coils"/>
    </source>
</evidence>
<dbReference type="Proteomes" id="UP001154078">
    <property type="component" value="Chromosome 1"/>
</dbReference>
<dbReference type="GO" id="GO:0000301">
    <property type="term" value="P:retrograde transport, vesicle recycling within Golgi"/>
    <property type="evidence" value="ECO:0007669"/>
    <property type="project" value="TreeGrafter"/>
</dbReference>
<dbReference type="GO" id="GO:0000139">
    <property type="term" value="C:Golgi membrane"/>
    <property type="evidence" value="ECO:0007669"/>
    <property type="project" value="UniProtKB-SubCell"/>
</dbReference>
<comment type="subcellular location">
    <subcellularLocation>
        <location evidence="1">Golgi apparatus membrane</location>
        <topology evidence="1">Single-pass type IV membrane protein</topology>
    </subcellularLocation>
</comment>
<sequence>MAWLQNLAGKAEDLLNKVDQNAATVLTISKENDIGLSNNLSTNNESNVNSMDLSKSLSNLSQTEDMQGDNVGISFNVQSEKSTHSIEINPSSNKSESFTNSIQESFILAEGLYEKIAKLEFENQDLNRQLLNLQHLYSELRNNRVNLESKIQRLNEELDNTQKAKEQYKVRAYRILQEKEKFIKENDKEVNDDIYANYNENLKEELKFQQDKNAELVERNKKLTHDIQSLQMQHQIIQNGLHQSNLTLEENLLNEKKYRKSAEDDCALKLKEVKQDLSKLQELLSTKDTEIIKLQTLLKKKLTLKTDKDVENQIESLTQTLMLKQSSLETATTERNALKLQVEKLEKLYKDSQLQKSQVKIINVNDNGDLNDRPQIPHFLRASLLDAGVTRRVKHAYSVVDAVSIRTGIFLRRYPVARVCIFCYMVLLHIWVLIILFLYAPSNR</sequence>
<reference evidence="9" key="1">
    <citation type="submission" date="2021-12" db="EMBL/GenBank/DDBJ databases">
        <authorList>
            <person name="King R."/>
        </authorList>
    </citation>
    <scope>NUCLEOTIDE SEQUENCE</scope>
</reference>
<evidence type="ECO:0000256" key="6">
    <source>
        <dbReference type="ARBA" id="ARBA00023136"/>
    </source>
</evidence>
<keyword evidence="3 8" id="KW-1133">Transmembrane helix</keyword>
<evidence type="ECO:0000256" key="3">
    <source>
        <dbReference type="ARBA" id="ARBA00022989"/>
    </source>
</evidence>
<dbReference type="PANTHER" id="PTHR13815:SF7">
    <property type="entry name" value="GOLGIN SUBFAMILY A MEMBER 5"/>
    <property type="match status" value="1"/>
</dbReference>
<organism evidence="9 10">
    <name type="scientific">Brassicogethes aeneus</name>
    <name type="common">Rape pollen beetle</name>
    <name type="synonym">Meligethes aeneus</name>
    <dbReference type="NCBI Taxonomy" id="1431903"/>
    <lineage>
        <taxon>Eukaryota</taxon>
        <taxon>Metazoa</taxon>
        <taxon>Ecdysozoa</taxon>
        <taxon>Arthropoda</taxon>
        <taxon>Hexapoda</taxon>
        <taxon>Insecta</taxon>
        <taxon>Pterygota</taxon>
        <taxon>Neoptera</taxon>
        <taxon>Endopterygota</taxon>
        <taxon>Coleoptera</taxon>
        <taxon>Polyphaga</taxon>
        <taxon>Cucujiformia</taxon>
        <taxon>Nitidulidae</taxon>
        <taxon>Meligethinae</taxon>
        <taxon>Brassicogethes</taxon>
    </lineage>
</organism>
<evidence type="ECO:0000313" key="10">
    <source>
        <dbReference type="Proteomes" id="UP001154078"/>
    </source>
</evidence>
<feature type="coiled-coil region" evidence="7">
    <location>
        <begin position="328"/>
        <end position="355"/>
    </location>
</feature>
<evidence type="ECO:0000256" key="1">
    <source>
        <dbReference type="ARBA" id="ARBA00004409"/>
    </source>
</evidence>
<evidence type="ECO:0000256" key="5">
    <source>
        <dbReference type="ARBA" id="ARBA00023054"/>
    </source>
</evidence>
<dbReference type="Pfam" id="PF09787">
    <property type="entry name" value="Golgin_A5"/>
    <property type="match status" value="1"/>
</dbReference>
<protein>
    <recommendedName>
        <fullName evidence="11">Golgin-84</fullName>
    </recommendedName>
</protein>
<dbReference type="GO" id="GO:0031985">
    <property type="term" value="C:Golgi cisterna"/>
    <property type="evidence" value="ECO:0007669"/>
    <property type="project" value="TreeGrafter"/>
</dbReference>
<dbReference type="InterPro" id="IPR019177">
    <property type="entry name" value="Golgin_subfamily_A_member_5"/>
</dbReference>
<dbReference type="EMBL" id="OV121132">
    <property type="protein sequence ID" value="CAH0546651.1"/>
    <property type="molecule type" value="Genomic_DNA"/>
</dbReference>
<accession>A0A9P0ARR3</accession>